<dbReference type="AlphaFoldDB" id="A0AAE0GFE0"/>
<organism evidence="1 2">
    <name type="scientific">Cymbomonas tetramitiformis</name>
    <dbReference type="NCBI Taxonomy" id="36881"/>
    <lineage>
        <taxon>Eukaryota</taxon>
        <taxon>Viridiplantae</taxon>
        <taxon>Chlorophyta</taxon>
        <taxon>Pyramimonadophyceae</taxon>
        <taxon>Pyramimonadales</taxon>
        <taxon>Pyramimonadaceae</taxon>
        <taxon>Cymbomonas</taxon>
    </lineage>
</organism>
<evidence type="ECO:0000313" key="2">
    <source>
        <dbReference type="Proteomes" id="UP001190700"/>
    </source>
</evidence>
<reference evidence="1 2" key="1">
    <citation type="journal article" date="2015" name="Genome Biol. Evol.">
        <title>Comparative Genomics of a Bacterivorous Green Alga Reveals Evolutionary Causalities and Consequences of Phago-Mixotrophic Mode of Nutrition.</title>
        <authorList>
            <person name="Burns J.A."/>
            <person name="Paasch A."/>
            <person name="Narechania A."/>
            <person name="Kim E."/>
        </authorList>
    </citation>
    <scope>NUCLEOTIDE SEQUENCE [LARGE SCALE GENOMIC DNA]</scope>
    <source>
        <strain evidence="1 2">PLY_AMNH</strain>
    </source>
</reference>
<name>A0AAE0GFE0_9CHLO</name>
<comment type="caution">
    <text evidence="1">The sequence shown here is derived from an EMBL/GenBank/DDBJ whole genome shotgun (WGS) entry which is preliminary data.</text>
</comment>
<accession>A0AAE0GFE0</accession>
<keyword evidence="2" id="KW-1185">Reference proteome</keyword>
<dbReference type="EMBL" id="LGRX02006264">
    <property type="protein sequence ID" value="KAK3277042.1"/>
    <property type="molecule type" value="Genomic_DNA"/>
</dbReference>
<sequence>MTAASFRCVAGNALHRYAGYDRQPGHIARLGKRAMTRLHAEVLIMAAPQAQVRAMTPLGGFQVRAMTATFPSGAAGPAVPVVGL</sequence>
<proteinExistence type="predicted"/>
<protein>
    <submittedName>
        <fullName evidence="1">Uncharacterized protein</fullName>
    </submittedName>
</protein>
<dbReference type="Proteomes" id="UP001190700">
    <property type="component" value="Unassembled WGS sequence"/>
</dbReference>
<gene>
    <name evidence="1" type="ORF">CYMTET_14928</name>
</gene>
<evidence type="ECO:0000313" key="1">
    <source>
        <dbReference type="EMBL" id="KAK3277042.1"/>
    </source>
</evidence>